<keyword evidence="2 5" id="KW-0812">Transmembrane</keyword>
<evidence type="ECO:0000313" key="8">
    <source>
        <dbReference type="EMBL" id="KAG9268038.1"/>
    </source>
</evidence>
<proteinExistence type="inferred from homology"/>
<dbReference type="GO" id="GO:0004930">
    <property type="term" value="F:G protein-coupled receptor activity"/>
    <property type="evidence" value="ECO:0007669"/>
    <property type="project" value="UniProtKB-KW"/>
</dbReference>
<keyword evidence="5" id="KW-0807">Transducer</keyword>
<dbReference type="PANTHER" id="PTHR26451:SF905">
    <property type="entry name" value="OLFACTORY RECEPTOR 2G3-LIKE"/>
    <property type="match status" value="1"/>
</dbReference>
<keyword evidence="5 8" id="KW-0675">Receptor</keyword>
<feature type="transmembrane region" description="Helical" evidence="6">
    <location>
        <begin position="223"/>
        <end position="244"/>
    </location>
</feature>
<evidence type="ECO:0000256" key="4">
    <source>
        <dbReference type="ARBA" id="ARBA00023136"/>
    </source>
</evidence>
<evidence type="ECO:0000256" key="5">
    <source>
        <dbReference type="RuleBase" id="RU000688"/>
    </source>
</evidence>
<reference evidence="8 9" key="1">
    <citation type="submission" date="2021-07" db="EMBL/GenBank/DDBJ databases">
        <authorList>
            <person name="Imarazene B."/>
            <person name="Zahm M."/>
            <person name="Klopp C."/>
            <person name="Cabau C."/>
            <person name="Beille S."/>
            <person name="Jouanno E."/>
            <person name="Castinel A."/>
            <person name="Lluch J."/>
            <person name="Gil L."/>
            <person name="Kuchtly C."/>
            <person name="Lopez Roques C."/>
            <person name="Donnadieu C."/>
            <person name="Parrinello H."/>
            <person name="Journot L."/>
            <person name="Du K."/>
            <person name="Schartl M."/>
            <person name="Retaux S."/>
            <person name="Guiguen Y."/>
        </authorList>
    </citation>
    <scope>NUCLEOTIDE SEQUENCE [LARGE SCALE GENOMIC DNA]</scope>
    <source>
        <strain evidence="8">Pach_M1</strain>
        <tissue evidence="8">Testis</tissue>
    </source>
</reference>
<evidence type="ECO:0000256" key="6">
    <source>
        <dbReference type="SAM" id="Phobius"/>
    </source>
</evidence>
<dbReference type="InterPro" id="IPR052921">
    <property type="entry name" value="GPCR1_Superfamily_Member"/>
</dbReference>
<feature type="transmembrane region" description="Helical" evidence="6">
    <location>
        <begin position="293"/>
        <end position="314"/>
    </location>
</feature>
<dbReference type="GO" id="GO:0004984">
    <property type="term" value="F:olfactory receptor activity"/>
    <property type="evidence" value="ECO:0007669"/>
    <property type="project" value="TreeGrafter"/>
</dbReference>
<evidence type="ECO:0000256" key="3">
    <source>
        <dbReference type="ARBA" id="ARBA00022989"/>
    </source>
</evidence>
<comment type="subcellular location">
    <subcellularLocation>
        <location evidence="1">Membrane</location>
    </subcellularLocation>
</comment>
<dbReference type="CDD" id="cd00637">
    <property type="entry name" value="7tm_classA_rhodopsin-like"/>
    <property type="match status" value="1"/>
</dbReference>
<keyword evidence="3 6" id="KW-1133">Transmembrane helix</keyword>
<feature type="transmembrane region" description="Helical" evidence="6">
    <location>
        <begin position="164"/>
        <end position="185"/>
    </location>
</feature>
<feature type="transmembrane region" description="Helical" evidence="6">
    <location>
        <begin position="45"/>
        <end position="69"/>
    </location>
</feature>
<dbReference type="PROSITE" id="PS50262">
    <property type="entry name" value="G_PROTEIN_RECEP_F1_2"/>
    <property type="match status" value="1"/>
</dbReference>
<dbReference type="EMBL" id="JAICCE010000015">
    <property type="protein sequence ID" value="KAG9268038.1"/>
    <property type="molecule type" value="Genomic_DNA"/>
</dbReference>
<protein>
    <submittedName>
        <fullName evidence="8">Olfactory receptor 2AG2-like</fullName>
    </submittedName>
</protein>
<dbReference type="PRINTS" id="PR00237">
    <property type="entry name" value="GPCRRHODOPSN"/>
</dbReference>
<dbReference type="GO" id="GO:0005549">
    <property type="term" value="F:odorant binding"/>
    <property type="evidence" value="ECO:0007669"/>
    <property type="project" value="TreeGrafter"/>
</dbReference>
<dbReference type="InterPro" id="IPR000276">
    <property type="entry name" value="GPCR_Rhodpsn"/>
</dbReference>
<comment type="caution">
    <text evidence="8">The sequence shown here is derived from an EMBL/GenBank/DDBJ whole genome shotgun (WGS) entry which is preliminary data.</text>
</comment>
<organism evidence="8 9">
    <name type="scientific">Astyanax mexicanus</name>
    <name type="common">Blind cave fish</name>
    <name type="synonym">Astyanax fasciatus mexicanus</name>
    <dbReference type="NCBI Taxonomy" id="7994"/>
    <lineage>
        <taxon>Eukaryota</taxon>
        <taxon>Metazoa</taxon>
        <taxon>Chordata</taxon>
        <taxon>Craniata</taxon>
        <taxon>Vertebrata</taxon>
        <taxon>Euteleostomi</taxon>
        <taxon>Actinopterygii</taxon>
        <taxon>Neopterygii</taxon>
        <taxon>Teleostei</taxon>
        <taxon>Ostariophysi</taxon>
        <taxon>Characiformes</taxon>
        <taxon>Characoidei</taxon>
        <taxon>Acestrorhamphidae</taxon>
        <taxon>Acestrorhamphinae</taxon>
        <taxon>Astyanax</taxon>
    </lineage>
</organism>
<dbReference type="AlphaFoldDB" id="A0A8T2L7V4"/>
<feature type="domain" description="G-protein coupled receptors family 1 profile" evidence="7">
    <location>
        <begin position="63"/>
        <end position="312"/>
    </location>
</feature>
<feature type="transmembrane region" description="Helical" evidence="6">
    <location>
        <begin position="265"/>
        <end position="287"/>
    </location>
</feature>
<dbReference type="Proteomes" id="UP000752171">
    <property type="component" value="Unassembled WGS sequence"/>
</dbReference>
<dbReference type="SUPFAM" id="SSF81321">
    <property type="entry name" value="Family A G protein-coupled receptor-like"/>
    <property type="match status" value="1"/>
</dbReference>
<evidence type="ECO:0000313" key="9">
    <source>
        <dbReference type="Proteomes" id="UP000752171"/>
    </source>
</evidence>
<gene>
    <name evidence="8" type="primary">OR2AG2</name>
    <name evidence="8" type="ORF">AMEX_G18927</name>
</gene>
<dbReference type="GO" id="GO:0016020">
    <property type="term" value="C:membrane"/>
    <property type="evidence" value="ECO:0007669"/>
    <property type="project" value="UniProtKB-SubCell"/>
</dbReference>
<feature type="transmembrane region" description="Helical" evidence="6">
    <location>
        <begin position="89"/>
        <end position="109"/>
    </location>
</feature>
<accession>A0A8T2L7V4</accession>
<dbReference type="PANTHER" id="PTHR26451">
    <property type="entry name" value="G_PROTEIN_RECEP_F1_2 DOMAIN-CONTAINING PROTEIN"/>
    <property type="match status" value="1"/>
</dbReference>
<dbReference type="Gene3D" id="1.20.1070.10">
    <property type="entry name" value="Rhodopsin 7-helix transmembrane proteins"/>
    <property type="match status" value="1"/>
</dbReference>
<dbReference type="InterPro" id="IPR017452">
    <property type="entry name" value="GPCR_Rhodpsn_7TM"/>
</dbReference>
<keyword evidence="4 6" id="KW-0472">Membrane</keyword>
<sequence length="353" mass="39974">MEAALRGHDAACANQSAASANGTQPASVTDVTYCQFWSIVYNDVVLHVSIVLILVFFSFSLVVNVYLLLGLEHSEALSWQPRYMLLKNLVVSDLLQTLTMAPSALYCLFYRQMLRFSGWCLAQLFMATLAIITSLLTVFFMALERYVYICHGIHYLSIMTNVRMYICLVLIWMLALFVATTRIILVMSGQPRFGQNAPGFVCEPGVVQVQLTFKLRFEIFNKATMVTFLLLAVFVFSFSYGRMYQEARQALQPFQQDNACARRTVAFYLGIFFLQLIPSFFKFVTMFHEEADFHLFVVLLVLVPPCINPLAYGYRNMEVHQALKHLCGFRVSVRPLVSVGTLSVSVPSPEAAE</sequence>
<feature type="transmembrane region" description="Helical" evidence="6">
    <location>
        <begin position="121"/>
        <end position="143"/>
    </location>
</feature>
<evidence type="ECO:0000256" key="2">
    <source>
        <dbReference type="ARBA" id="ARBA00022692"/>
    </source>
</evidence>
<evidence type="ECO:0000259" key="7">
    <source>
        <dbReference type="PROSITE" id="PS50262"/>
    </source>
</evidence>
<dbReference type="KEGG" id="amex:103035822"/>
<evidence type="ECO:0000256" key="1">
    <source>
        <dbReference type="ARBA" id="ARBA00004370"/>
    </source>
</evidence>
<dbReference type="PROSITE" id="PS00237">
    <property type="entry name" value="G_PROTEIN_RECEP_F1_1"/>
    <property type="match status" value="1"/>
</dbReference>
<keyword evidence="5" id="KW-0297">G-protein coupled receptor</keyword>
<name>A0A8T2L7V4_ASTMX</name>
<dbReference type="Pfam" id="PF00001">
    <property type="entry name" value="7tm_1"/>
    <property type="match status" value="1"/>
</dbReference>
<comment type="similarity">
    <text evidence="5">Belongs to the G-protein coupled receptor 1 family.</text>
</comment>